<evidence type="ECO:0000256" key="1">
    <source>
        <dbReference type="SAM" id="Coils"/>
    </source>
</evidence>
<dbReference type="InterPro" id="IPR004827">
    <property type="entry name" value="bZIP"/>
</dbReference>
<organism evidence="4 5">
    <name type="scientific">Physocladia obscura</name>
    <dbReference type="NCBI Taxonomy" id="109957"/>
    <lineage>
        <taxon>Eukaryota</taxon>
        <taxon>Fungi</taxon>
        <taxon>Fungi incertae sedis</taxon>
        <taxon>Chytridiomycota</taxon>
        <taxon>Chytridiomycota incertae sedis</taxon>
        <taxon>Chytridiomycetes</taxon>
        <taxon>Chytridiales</taxon>
        <taxon>Chytriomycetaceae</taxon>
        <taxon>Physocladia</taxon>
    </lineage>
</organism>
<dbReference type="GO" id="GO:0003700">
    <property type="term" value="F:DNA-binding transcription factor activity"/>
    <property type="evidence" value="ECO:0007669"/>
    <property type="project" value="InterPro"/>
</dbReference>
<feature type="domain" description="BZIP" evidence="3">
    <location>
        <begin position="32"/>
        <end position="79"/>
    </location>
</feature>
<dbReference type="InterPro" id="IPR046347">
    <property type="entry name" value="bZIP_sf"/>
</dbReference>
<dbReference type="Pfam" id="PF00170">
    <property type="entry name" value="bZIP_1"/>
    <property type="match status" value="1"/>
</dbReference>
<reference evidence="4" key="1">
    <citation type="submission" date="2020-05" db="EMBL/GenBank/DDBJ databases">
        <title>Phylogenomic resolution of chytrid fungi.</title>
        <authorList>
            <person name="Stajich J.E."/>
            <person name="Amses K."/>
            <person name="Simmons R."/>
            <person name="Seto K."/>
            <person name="Myers J."/>
            <person name="Bonds A."/>
            <person name="Quandt C.A."/>
            <person name="Barry K."/>
            <person name="Liu P."/>
            <person name="Grigoriev I."/>
            <person name="Longcore J.E."/>
            <person name="James T.Y."/>
        </authorList>
    </citation>
    <scope>NUCLEOTIDE SEQUENCE</scope>
    <source>
        <strain evidence="4">JEL0513</strain>
    </source>
</reference>
<feature type="region of interest" description="Disordered" evidence="2">
    <location>
        <begin position="1"/>
        <end position="42"/>
    </location>
</feature>
<proteinExistence type="predicted"/>
<dbReference type="Proteomes" id="UP001211907">
    <property type="component" value="Unassembled WGS sequence"/>
</dbReference>
<dbReference type="SUPFAM" id="SSF57959">
    <property type="entry name" value="Leucine zipper domain"/>
    <property type="match status" value="1"/>
</dbReference>
<dbReference type="AlphaFoldDB" id="A0AAD5SP75"/>
<feature type="coiled-coil region" evidence="1">
    <location>
        <begin position="53"/>
        <end position="80"/>
    </location>
</feature>
<name>A0AAD5SP75_9FUNG</name>
<feature type="compositionally biased region" description="Low complexity" evidence="2">
    <location>
        <begin position="1"/>
        <end position="12"/>
    </location>
</feature>
<gene>
    <name evidence="4" type="ORF">HK100_007311</name>
</gene>
<accession>A0AAD5SP75</accession>
<evidence type="ECO:0000313" key="4">
    <source>
        <dbReference type="EMBL" id="KAJ3090940.1"/>
    </source>
</evidence>
<dbReference type="Gene3D" id="1.20.5.170">
    <property type="match status" value="1"/>
</dbReference>
<sequence>MDETTTPPQTTTSSYDPHSNRGRKQQVGDSENKRTQQMRAAQRALRARKQQYMHNLETKNKELVSEIADLKQQIKHVTSNANNGPCFNVNCVAQIQALQIQVFQMQTTLDTVARATFSNAAAVATAAAGTTINKNNGNTFEDVLFGTPGTLNYLDDNSLSLDWIWASATGQQRSAPGSPVQNAEEAVGPIQIEPFKSEVKNLTSLKTQKVVDRLFDVALRQSKTTDAPLARYLLIRMLRENLRIQSRVSAAEKRQLLEIIAKFYFKNMRQFEHYRQLCILSNAPATKGSNYTTVTDRATESAETAALRKTLRAIPSLANAEDYEIEDFLRAWESKSHNDSEFDVN</sequence>
<evidence type="ECO:0000256" key="2">
    <source>
        <dbReference type="SAM" id="MobiDB-lite"/>
    </source>
</evidence>
<evidence type="ECO:0000259" key="3">
    <source>
        <dbReference type="Pfam" id="PF00170"/>
    </source>
</evidence>
<feature type="non-terminal residue" evidence="4">
    <location>
        <position position="345"/>
    </location>
</feature>
<protein>
    <recommendedName>
        <fullName evidence="3">BZIP domain-containing protein</fullName>
    </recommendedName>
</protein>
<keyword evidence="1" id="KW-0175">Coiled coil</keyword>
<keyword evidence="5" id="KW-1185">Reference proteome</keyword>
<comment type="caution">
    <text evidence="4">The sequence shown here is derived from an EMBL/GenBank/DDBJ whole genome shotgun (WGS) entry which is preliminary data.</text>
</comment>
<dbReference type="EMBL" id="JADGJH010003437">
    <property type="protein sequence ID" value="KAJ3090940.1"/>
    <property type="molecule type" value="Genomic_DNA"/>
</dbReference>
<evidence type="ECO:0000313" key="5">
    <source>
        <dbReference type="Proteomes" id="UP001211907"/>
    </source>
</evidence>